<feature type="compositionally biased region" description="Pro residues" evidence="1">
    <location>
        <begin position="252"/>
        <end position="263"/>
    </location>
</feature>
<reference evidence="3" key="1">
    <citation type="submission" date="2025-05" db="UniProtKB">
        <authorList>
            <consortium name="RefSeq"/>
        </authorList>
    </citation>
    <scope>NUCLEOTIDE SEQUENCE [LARGE SCALE GENOMIC DNA]</scope>
</reference>
<dbReference type="Proteomes" id="UP001652628">
    <property type="component" value="Chromosome 2L"/>
</dbReference>
<gene>
    <name evidence="4" type="primary">LOC108005847</name>
</gene>
<evidence type="ECO:0000259" key="2">
    <source>
        <dbReference type="Pfam" id="PF05018"/>
    </source>
</evidence>
<sequence>MYRSAYQKGFLTVFYSVGSSPLNNWSSYTKNGYIKRIYDEDIKSLVLEIMGSNVSTTFIHCPSECKEQLGIKLPFLVLLIKNMHKYFCFEVKIQDDQRFMRRFRVSNFQSKTSVKPFCTAMPMGMSAGWNQIQFNLADFTRRAYGSNYLETVSLQLHANIRIRRIYFADKLYTEAELPNDYRLMGKPKDLKKPEKQFKVQASARPPSPLNTGRGEKGAAKATEQEGPPTDAPSEPEPVLQKSPSPPVLQKAPSPPVSAPPEPAGAPEEPAPQTEATEEAYY</sequence>
<feature type="region of interest" description="Disordered" evidence="1">
    <location>
        <begin position="193"/>
        <end position="281"/>
    </location>
</feature>
<dbReference type="Pfam" id="PF05018">
    <property type="entry name" value="CFA20_dom"/>
    <property type="match status" value="1"/>
</dbReference>
<proteinExistence type="predicted"/>
<evidence type="ECO:0000256" key="1">
    <source>
        <dbReference type="SAM" id="MobiDB-lite"/>
    </source>
</evidence>
<keyword evidence="3" id="KW-1185">Reference proteome</keyword>
<dbReference type="InterPro" id="IPR040441">
    <property type="entry name" value="CFA20/CFAP20DC"/>
</dbReference>
<feature type="compositionally biased region" description="Low complexity" evidence="1">
    <location>
        <begin position="264"/>
        <end position="274"/>
    </location>
</feature>
<evidence type="ECO:0000313" key="4">
    <source>
        <dbReference type="RefSeq" id="XP_016924699.3"/>
    </source>
</evidence>
<dbReference type="GeneID" id="108005847"/>
<dbReference type="AlphaFoldDB" id="A0AB39YZC3"/>
<evidence type="ECO:0000313" key="3">
    <source>
        <dbReference type="Proteomes" id="UP001652628"/>
    </source>
</evidence>
<protein>
    <recommendedName>
        <fullName evidence="2">CFA20 domain-containing protein</fullName>
    </recommendedName>
</protein>
<accession>A0AB39YZC3</accession>
<dbReference type="PANTHER" id="PTHR12458">
    <property type="entry name" value="ORF PROTEIN"/>
    <property type="match status" value="1"/>
</dbReference>
<name>A0AB39YZC3_DROSZ</name>
<dbReference type="InterPro" id="IPR007714">
    <property type="entry name" value="CFA20_dom"/>
</dbReference>
<dbReference type="RefSeq" id="XP_016924699.3">
    <property type="nucleotide sequence ID" value="XM_017069210.4"/>
</dbReference>
<feature type="domain" description="CFA20" evidence="2">
    <location>
        <begin position="1"/>
        <end position="184"/>
    </location>
</feature>
<reference evidence="4" key="2">
    <citation type="submission" date="2025-08" db="UniProtKB">
        <authorList>
            <consortium name="RefSeq"/>
        </authorList>
    </citation>
    <scope>IDENTIFICATION</scope>
</reference>
<organism evidence="3 4">
    <name type="scientific">Drosophila suzukii</name>
    <name type="common">Spotted-wing drosophila fruit fly</name>
    <dbReference type="NCBI Taxonomy" id="28584"/>
    <lineage>
        <taxon>Eukaryota</taxon>
        <taxon>Metazoa</taxon>
        <taxon>Ecdysozoa</taxon>
        <taxon>Arthropoda</taxon>
        <taxon>Hexapoda</taxon>
        <taxon>Insecta</taxon>
        <taxon>Pterygota</taxon>
        <taxon>Neoptera</taxon>
        <taxon>Endopterygota</taxon>
        <taxon>Diptera</taxon>
        <taxon>Brachycera</taxon>
        <taxon>Muscomorpha</taxon>
        <taxon>Ephydroidea</taxon>
        <taxon>Drosophilidae</taxon>
        <taxon>Drosophila</taxon>
        <taxon>Sophophora</taxon>
    </lineage>
</organism>